<organism evidence="2">
    <name type="scientific">Aplanochytrium stocchinoi</name>
    <dbReference type="NCBI Taxonomy" id="215587"/>
    <lineage>
        <taxon>Eukaryota</taxon>
        <taxon>Sar</taxon>
        <taxon>Stramenopiles</taxon>
        <taxon>Bigyra</taxon>
        <taxon>Labyrinthulomycetes</taxon>
        <taxon>Thraustochytrida</taxon>
        <taxon>Thraustochytriidae</taxon>
        <taxon>Aplanochytrium</taxon>
    </lineage>
</organism>
<accession>A0A7S3LMV8</accession>
<reference evidence="2" key="1">
    <citation type="submission" date="2021-01" db="EMBL/GenBank/DDBJ databases">
        <authorList>
            <person name="Corre E."/>
            <person name="Pelletier E."/>
            <person name="Niang G."/>
            <person name="Scheremetjew M."/>
            <person name="Finn R."/>
            <person name="Kale V."/>
            <person name="Holt S."/>
            <person name="Cochrane G."/>
            <person name="Meng A."/>
            <person name="Brown T."/>
            <person name="Cohen L."/>
        </authorList>
    </citation>
    <scope>NUCLEOTIDE SEQUENCE</scope>
    <source>
        <strain evidence="2">GSBS06</strain>
    </source>
</reference>
<dbReference type="CDD" id="cd17039">
    <property type="entry name" value="Ubl_ubiquitin_like"/>
    <property type="match status" value="1"/>
</dbReference>
<evidence type="ECO:0000313" key="2">
    <source>
        <dbReference type="EMBL" id="CAE0436440.1"/>
    </source>
</evidence>
<dbReference type="EMBL" id="HBIN01009014">
    <property type="protein sequence ID" value="CAE0436440.1"/>
    <property type="molecule type" value="Transcribed_RNA"/>
</dbReference>
<dbReference type="InterPro" id="IPR000626">
    <property type="entry name" value="Ubiquitin-like_dom"/>
</dbReference>
<dbReference type="SUPFAM" id="SSF54236">
    <property type="entry name" value="Ubiquitin-like"/>
    <property type="match status" value="1"/>
</dbReference>
<dbReference type="PROSITE" id="PS50053">
    <property type="entry name" value="UBIQUITIN_2"/>
    <property type="match status" value="1"/>
</dbReference>
<sequence length="102" mass="11547">MSIYVRAKNKNQTVFLWADPKDTFSTAKKKLSEILETDPSDVRLIASDKQRALEEDATFADEQMDSDSVLYWVNRITGSTNFEEVDCKTGAAYAEEVDSVKE</sequence>
<dbReference type="PANTHER" id="PTHR47725">
    <property type="entry name" value="OS03G0364000 PROTEIN"/>
    <property type="match status" value="1"/>
</dbReference>
<dbReference type="Gene3D" id="3.10.20.90">
    <property type="entry name" value="Phosphatidylinositol 3-kinase Catalytic Subunit, Chain A, domain 1"/>
    <property type="match status" value="1"/>
</dbReference>
<dbReference type="PANTHER" id="PTHR47725:SF2">
    <property type="entry name" value="UBIQUITIN-LIKE DOMAIN-CONTAINING PROTEIN"/>
    <property type="match status" value="1"/>
</dbReference>
<dbReference type="InterPro" id="IPR029071">
    <property type="entry name" value="Ubiquitin-like_domsf"/>
</dbReference>
<gene>
    <name evidence="2" type="ORF">ASTO00021_LOCUS6699</name>
</gene>
<evidence type="ECO:0000259" key="1">
    <source>
        <dbReference type="PROSITE" id="PS50053"/>
    </source>
</evidence>
<feature type="domain" description="Ubiquitin-like" evidence="1">
    <location>
        <begin position="1"/>
        <end position="79"/>
    </location>
</feature>
<name>A0A7S3LMV8_9STRA</name>
<protein>
    <recommendedName>
        <fullName evidence="1">Ubiquitin-like domain-containing protein</fullName>
    </recommendedName>
</protein>
<dbReference type="AlphaFoldDB" id="A0A7S3LMV8"/>
<proteinExistence type="predicted"/>